<dbReference type="EMBL" id="JACTNZ010000011">
    <property type="protein sequence ID" value="KAG5526000.1"/>
    <property type="molecule type" value="Genomic_DNA"/>
</dbReference>
<organism evidence="1 2">
    <name type="scientific">Rhododendron griersonianum</name>
    <dbReference type="NCBI Taxonomy" id="479676"/>
    <lineage>
        <taxon>Eukaryota</taxon>
        <taxon>Viridiplantae</taxon>
        <taxon>Streptophyta</taxon>
        <taxon>Embryophyta</taxon>
        <taxon>Tracheophyta</taxon>
        <taxon>Spermatophyta</taxon>
        <taxon>Magnoliopsida</taxon>
        <taxon>eudicotyledons</taxon>
        <taxon>Gunneridae</taxon>
        <taxon>Pentapetalae</taxon>
        <taxon>asterids</taxon>
        <taxon>Ericales</taxon>
        <taxon>Ericaceae</taxon>
        <taxon>Ericoideae</taxon>
        <taxon>Rhodoreae</taxon>
        <taxon>Rhododendron</taxon>
    </lineage>
</organism>
<evidence type="ECO:0000313" key="2">
    <source>
        <dbReference type="Proteomes" id="UP000823749"/>
    </source>
</evidence>
<evidence type="ECO:0000313" key="1">
    <source>
        <dbReference type="EMBL" id="KAG5526000.1"/>
    </source>
</evidence>
<sequence>MRRHQSSTAKSSSYASLPYTAVSLHPSLLDLNLAYHGGGGCCGGVGFTGFIPTMCPLFFFDKLLCSEALHSHLNMYRFDRKVSDLCFPVAGGVHSDSASAVPHPRFAVRGGGAIRGDDIGCCSRFRIETRSWSLT</sequence>
<comment type="caution">
    <text evidence="1">The sequence shown here is derived from an EMBL/GenBank/DDBJ whole genome shotgun (WGS) entry which is preliminary data.</text>
</comment>
<protein>
    <submittedName>
        <fullName evidence="1">Uncharacterized protein</fullName>
    </submittedName>
</protein>
<proteinExistence type="predicted"/>
<reference evidence="1" key="1">
    <citation type="submission" date="2020-08" db="EMBL/GenBank/DDBJ databases">
        <title>Plant Genome Project.</title>
        <authorList>
            <person name="Zhang R.-G."/>
        </authorList>
    </citation>
    <scope>NUCLEOTIDE SEQUENCE</scope>
    <source>
        <strain evidence="1">WSP0</strain>
        <tissue evidence="1">Leaf</tissue>
    </source>
</reference>
<name>A0AAV6IDT6_9ERIC</name>
<dbReference type="Proteomes" id="UP000823749">
    <property type="component" value="Chromosome 11"/>
</dbReference>
<keyword evidence="2" id="KW-1185">Reference proteome</keyword>
<accession>A0AAV6IDT6</accession>
<gene>
    <name evidence="1" type="ORF">RHGRI_032332</name>
</gene>
<dbReference type="AlphaFoldDB" id="A0AAV6IDT6"/>